<dbReference type="GO" id="GO:0006071">
    <property type="term" value="P:glycerol metabolic process"/>
    <property type="evidence" value="ECO:0007669"/>
    <property type="project" value="UniProtKB-KW"/>
</dbReference>
<dbReference type="GO" id="GO:0004370">
    <property type="term" value="F:glycerol kinase activity"/>
    <property type="evidence" value="ECO:0007669"/>
    <property type="project" value="UniProtKB-EC"/>
</dbReference>
<evidence type="ECO:0000256" key="2">
    <source>
        <dbReference type="ARBA" id="ARBA00009156"/>
    </source>
</evidence>
<dbReference type="InterPro" id="IPR018483">
    <property type="entry name" value="Carb_kinase_FGGY_CS"/>
</dbReference>
<dbReference type="OrthoDB" id="5422795at2759"/>
<reference evidence="13" key="1">
    <citation type="journal article" date="2020" name="Fungal Divers.">
        <title>Resolving the Mortierellaceae phylogeny through synthesis of multi-gene phylogenetics and phylogenomics.</title>
        <authorList>
            <person name="Vandepol N."/>
            <person name="Liber J."/>
            <person name="Desiro A."/>
            <person name="Na H."/>
            <person name="Kennedy M."/>
            <person name="Barry K."/>
            <person name="Grigoriev I.V."/>
            <person name="Miller A.N."/>
            <person name="O'Donnell K."/>
            <person name="Stajich J.E."/>
            <person name="Bonito G."/>
        </authorList>
    </citation>
    <scope>NUCLEOTIDE SEQUENCE</scope>
    <source>
        <strain evidence="13">NRRL 2769</strain>
    </source>
</reference>
<evidence type="ECO:0000256" key="8">
    <source>
        <dbReference type="ARBA" id="ARBA00022840"/>
    </source>
</evidence>
<keyword evidence="6 10" id="KW-0418">Kinase</keyword>
<feature type="domain" description="Carbohydrate kinase FGGY N-terminal" evidence="11">
    <location>
        <begin position="206"/>
        <end position="428"/>
    </location>
</feature>
<evidence type="ECO:0000256" key="3">
    <source>
        <dbReference type="ARBA" id="ARBA00012099"/>
    </source>
</evidence>
<dbReference type="GO" id="GO:0005524">
    <property type="term" value="F:ATP binding"/>
    <property type="evidence" value="ECO:0007669"/>
    <property type="project" value="UniProtKB-KW"/>
</dbReference>
<evidence type="ECO:0000259" key="11">
    <source>
        <dbReference type="Pfam" id="PF00370"/>
    </source>
</evidence>
<dbReference type="NCBIfam" id="TIGR01311">
    <property type="entry name" value="glycerol_kin"/>
    <property type="match status" value="1"/>
</dbReference>
<accession>A0A9P6MS94</accession>
<dbReference type="PANTHER" id="PTHR10196">
    <property type="entry name" value="SUGAR KINASE"/>
    <property type="match status" value="1"/>
</dbReference>
<proteinExistence type="inferred from homology"/>
<dbReference type="PANTHER" id="PTHR10196:SF69">
    <property type="entry name" value="GLYCEROL KINASE"/>
    <property type="match status" value="1"/>
</dbReference>
<dbReference type="GO" id="GO:0006641">
    <property type="term" value="P:triglyceride metabolic process"/>
    <property type="evidence" value="ECO:0007669"/>
    <property type="project" value="TreeGrafter"/>
</dbReference>
<evidence type="ECO:0000256" key="1">
    <source>
        <dbReference type="ARBA" id="ARBA00005190"/>
    </source>
</evidence>
<feature type="domain" description="Carbohydrate kinase FGGY C-terminal" evidence="12">
    <location>
        <begin position="438"/>
        <end position="626"/>
    </location>
</feature>
<evidence type="ECO:0000313" key="14">
    <source>
        <dbReference type="Proteomes" id="UP000703661"/>
    </source>
</evidence>
<dbReference type="FunFam" id="3.30.420.40:FF:000108">
    <property type="entry name" value="Glycerol kinase, glycosomal"/>
    <property type="match status" value="1"/>
</dbReference>
<comment type="caution">
    <text evidence="13">The sequence shown here is derived from an EMBL/GenBank/DDBJ whole genome shotgun (WGS) entry which is preliminary data.</text>
</comment>
<dbReference type="Pfam" id="PF00370">
    <property type="entry name" value="FGGY_N"/>
    <property type="match status" value="1"/>
</dbReference>
<comment type="pathway">
    <text evidence="1">Polyol metabolism; glycerol degradation via glycerol kinase pathway; sn-glycerol 3-phosphate from glycerol: step 1/1.</text>
</comment>
<organism evidence="13 14">
    <name type="scientific">Entomortierella chlamydospora</name>
    <dbReference type="NCBI Taxonomy" id="101097"/>
    <lineage>
        <taxon>Eukaryota</taxon>
        <taxon>Fungi</taxon>
        <taxon>Fungi incertae sedis</taxon>
        <taxon>Mucoromycota</taxon>
        <taxon>Mortierellomycotina</taxon>
        <taxon>Mortierellomycetes</taxon>
        <taxon>Mortierellales</taxon>
        <taxon>Mortierellaceae</taxon>
        <taxon>Entomortierella</taxon>
    </lineage>
</organism>
<gene>
    <name evidence="13" type="primary">GUT1</name>
    <name evidence="13" type="ORF">BGZ80_000407</name>
</gene>
<dbReference type="Pfam" id="PF02782">
    <property type="entry name" value="FGGY_C"/>
    <property type="match status" value="1"/>
</dbReference>
<evidence type="ECO:0000256" key="10">
    <source>
        <dbReference type="RuleBase" id="RU003733"/>
    </source>
</evidence>
<keyword evidence="4 10" id="KW-0808">Transferase</keyword>
<dbReference type="PROSITE" id="PS00445">
    <property type="entry name" value="FGGY_KINASES_2"/>
    <property type="match status" value="1"/>
</dbReference>
<keyword evidence="8" id="KW-0067">ATP-binding</keyword>
<dbReference type="CDD" id="cd07792">
    <property type="entry name" value="ASKHA_NBD_FGGY_GK1-3-like"/>
    <property type="match status" value="1"/>
</dbReference>
<dbReference type="Gene3D" id="3.30.420.40">
    <property type="match status" value="2"/>
</dbReference>
<dbReference type="NCBIfam" id="NF000756">
    <property type="entry name" value="PRK00047.1"/>
    <property type="match status" value="1"/>
</dbReference>
<dbReference type="AlphaFoldDB" id="A0A9P6MS94"/>
<dbReference type="EMBL" id="JAAAID010001082">
    <property type="protein sequence ID" value="KAG0011822.1"/>
    <property type="molecule type" value="Genomic_DNA"/>
</dbReference>
<evidence type="ECO:0000313" key="13">
    <source>
        <dbReference type="EMBL" id="KAG0011822.1"/>
    </source>
</evidence>
<evidence type="ECO:0000256" key="9">
    <source>
        <dbReference type="ARBA" id="ARBA00043149"/>
    </source>
</evidence>
<feature type="non-terminal residue" evidence="13">
    <location>
        <position position="661"/>
    </location>
</feature>
<dbReference type="SUPFAM" id="SSF53067">
    <property type="entry name" value="Actin-like ATPase domain"/>
    <property type="match status" value="2"/>
</dbReference>
<dbReference type="InterPro" id="IPR018485">
    <property type="entry name" value="FGGY_C"/>
</dbReference>
<comment type="similarity">
    <text evidence="2 10">Belongs to the FGGY kinase family.</text>
</comment>
<name>A0A9P6MS94_9FUNG</name>
<evidence type="ECO:0000256" key="4">
    <source>
        <dbReference type="ARBA" id="ARBA00022679"/>
    </source>
</evidence>
<protein>
    <recommendedName>
        <fullName evidence="3">glycerol kinase</fullName>
        <ecNumber evidence="3">2.7.1.30</ecNumber>
    </recommendedName>
    <alternativeName>
        <fullName evidence="9">ATP:glycerol 3-phosphotransferase</fullName>
    </alternativeName>
</protein>
<sequence length="661" mass="72039">MSSSNTRVACANCLMLLAGEMPYYIPAKAVPPPTPLSNTIYGTAALDNRPPLRWPIHFILGDAPTLNPKDTTKVQVCKKCHDLFDKGDGSQGDPKDLIPRAPRLSMFSRIPENMQGLSLEQRRALRLAGCPTPAKAKGKNVEALLFPWLYPLGTGMYADGTKGPNCRSFKDDMEMKLKSADPRWRDDDEWPTWAALKAEGKDGTADLFKPLWVEHDPMDILGSVVTCIDAALRKFELQGHDLRDLKGIGITNQRETVVVWDRKTGEPLHNAIVWSDTRTKDVVQRLCDSDKGTDAIKDICGLPITTYFSAVKLRWLLENSPEVKEAHDNGNMMFGTVDSWLIYNLTGGVNGGVHVTDVTNASRTMLMDIRTLKWSDECLEFFGLDANILPEIKPSSCLFGNFKYANLTSLEGVPIAGCLGDQHAALVGQHCFQVGEAKNTYGTGCFMVFNTGEDIIPSNNGLLTTVGYQFEGEPAAYALEGSIAVAGSAVKWLRDNMGIIKSAEEINSLASSVKDTGGVVFITALSGLFAPYWRPDVRGSILGLSHHTTKHHLARATLEATCFQTRAILEAMNADSGQPLRTLRVDGGLSNSDVCMQLQADILGIDVVRPQMSESTALGAATAAAVHLGIGMWEGGFKAFAGRVRESEEVLRTFSPAISEK</sequence>
<dbReference type="InterPro" id="IPR042018">
    <property type="entry name" value="GK1-3_metazoan-type"/>
</dbReference>
<evidence type="ECO:0000256" key="6">
    <source>
        <dbReference type="ARBA" id="ARBA00022777"/>
    </source>
</evidence>
<evidence type="ECO:0000259" key="12">
    <source>
        <dbReference type="Pfam" id="PF02782"/>
    </source>
</evidence>
<dbReference type="Proteomes" id="UP000703661">
    <property type="component" value="Unassembled WGS sequence"/>
</dbReference>
<dbReference type="InterPro" id="IPR005999">
    <property type="entry name" value="Glycerol_kin"/>
</dbReference>
<keyword evidence="5" id="KW-0547">Nucleotide-binding</keyword>
<dbReference type="EC" id="2.7.1.30" evidence="3"/>
<dbReference type="PROSITE" id="PS00933">
    <property type="entry name" value="FGGY_KINASES_1"/>
    <property type="match status" value="1"/>
</dbReference>
<dbReference type="InterPro" id="IPR018484">
    <property type="entry name" value="FGGY_N"/>
</dbReference>
<dbReference type="InterPro" id="IPR043129">
    <property type="entry name" value="ATPase_NBD"/>
</dbReference>
<evidence type="ECO:0000256" key="7">
    <source>
        <dbReference type="ARBA" id="ARBA00022798"/>
    </source>
</evidence>
<keyword evidence="14" id="KW-1185">Reference proteome</keyword>
<evidence type="ECO:0000256" key="5">
    <source>
        <dbReference type="ARBA" id="ARBA00022741"/>
    </source>
</evidence>
<dbReference type="FunFam" id="3.30.420.40:FF:000086">
    <property type="entry name" value="Glycerol kinase"/>
    <property type="match status" value="1"/>
</dbReference>
<dbReference type="GO" id="GO:0005739">
    <property type="term" value="C:mitochondrion"/>
    <property type="evidence" value="ECO:0007669"/>
    <property type="project" value="TreeGrafter"/>
</dbReference>
<dbReference type="GO" id="GO:0046167">
    <property type="term" value="P:glycerol-3-phosphate biosynthetic process"/>
    <property type="evidence" value="ECO:0007669"/>
    <property type="project" value="TreeGrafter"/>
</dbReference>
<keyword evidence="7" id="KW-0319">Glycerol metabolism</keyword>